<evidence type="ECO:0000313" key="2">
    <source>
        <dbReference type="Proteomes" id="UP000020561"/>
    </source>
</evidence>
<dbReference type="Proteomes" id="UP000020561">
    <property type="component" value="Unassembled WGS sequence"/>
</dbReference>
<gene>
    <name evidence="1" type="ORF">I545_5880</name>
</gene>
<dbReference type="PATRIC" id="fig|1299326.3.peg.5658"/>
<name>X7YSB0_MYCKA</name>
<comment type="caution">
    <text evidence="1">The sequence shown here is derived from an EMBL/GenBank/DDBJ whole genome shotgun (WGS) entry which is preliminary data.</text>
</comment>
<accession>X7YSB0</accession>
<proteinExistence type="predicted"/>
<reference evidence="1 2" key="1">
    <citation type="submission" date="2013-12" db="EMBL/GenBank/DDBJ databases">
        <authorList>
            <person name="Brown-Elliot B."/>
            <person name="Wallace R."/>
            <person name="Lenaerts A."/>
            <person name="Ordway D."/>
            <person name="DeGroote M.A."/>
            <person name="Parker T."/>
            <person name="Sizemore C."/>
            <person name="Tallon L.J."/>
            <person name="Sadzewicz L.K."/>
            <person name="Sengamalay N."/>
            <person name="Fraser C.M."/>
            <person name="Hine E."/>
            <person name="Shefchek K.A."/>
            <person name="Das S.P."/>
            <person name="Tettelin H."/>
        </authorList>
    </citation>
    <scope>NUCLEOTIDE SEQUENCE [LARGE SCALE GENOMIC DNA]</scope>
    <source>
        <strain evidence="1 2">662</strain>
    </source>
</reference>
<sequence>MRRITEPVVRDFGLADLALVVAMTGHESAATAVPPRDWLRSQRGGAVQ</sequence>
<dbReference type="AlphaFoldDB" id="X7YSB0"/>
<organism evidence="1 2">
    <name type="scientific">Mycobacterium kansasii 662</name>
    <dbReference type="NCBI Taxonomy" id="1299326"/>
    <lineage>
        <taxon>Bacteria</taxon>
        <taxon>Bacillati</taxon>
        <taxon>Actinomycetota</taxon>
        <taxon>Actinomycetes</taxon>
        <taxon>Mycobacteriales</taxon>
        <taxon>Mycobacteriaceae</taxon>
        <taxon>Mycobacterium</taxon>
    </lineage>
</organism>
<dbReference type="EMBL" id="JAOA01000013">
    <property type="protein sequence ID" value="EUA09681.1"/>
    <property type="molecule type" value="Genomic_DNA"/>
</dbReference>
<protein>
    <submittedName>
        <fullName evidence="1">Uncharacterized protein</fullName>
    </submittedName>
</protein>
<evidence type="ECO:0000313" key="1">
    <source>
        <dbReference type="EMBL" id="EUA09681.1"/>
    </source>
</evidence>